<dbReference type="InterPro" id="IPR045851">
    <property type="entry name" value="AMP-bd_C_sf"/>
</dbReference>
<gene>
    <name evidence="3" type="ORF">M5G17_25930</name>
</gene>
<comment type="caution">
    <text evidence="3">The sequence shown here is derived from an EMBL/GenBank/DDBJ whole genome shotgun (WGS) entry which is preliminary data.</text>
</comment>
<dbReference type="PANTHER" id="PTHR43767">
    <property type="entry name" value="LONG-CHAIN-FATTY-ACID--COA LIGASE"/>
    <property type="match status" value="1"/>
</dbReference>
<dbReference type="PANTHER" id="PTHR43767:SF1">
    <property type="entry name" value="NONRIBOSOMAL PEPTIDE SYNTHASE PES1 (EUROFUNG)-RELATED"/>
    <property type="match status" value="1"/>
</dbReference>
<dbReference type="Gene3D" id="3.40.50.12780">
    <property type="entry name" value="N-terminal domain of ligase-like"/>
    <property type="match status" value="1"/>
</dbReference>
<evidence type="ECO:0000313" key="4">
    <source>
        <dbReference type="Proteomes" id="UP001148184"/>
    </source>
</evidence>
<accession>A0ABT5PGL6</accession>
<dbReference type="InterPro" id="IPR000873">
    <property type="entry name" value="AMP-dep_synth/lig_dom"/>
</dbReference>
<keyword evidence="4" id="KW-1185">Reference proteome</keyword>
<feature type="domain" description="AMP-binding enzyme C-terminal" evidence="2">
    <location>
        <begin position="427"/>
        <end position="502"/>
    </location>
</feature>
<dbReference type="GO" id="GO:0004467">
    <property type="term" value="F:long-chain fatty acid-CoA ligase activity"/>
    <property type="evidence" value="ECO:0007669"/>
    <property type="project" value="UniProtKB-EC"/>
</dbReference>
<dbReference type="SUPFAM" id="SSF56801">
    <property type="entry name" value="Acetyl-CoA synthetase-like"/>
    <property type="match status" value="1"/>
</dbReference>
<organism evidence="3 4">
    <name type="scientific">Pseudomonas rubra</name>
    <dbReference type="NCBI Taxonomy" id="2942627"/>
    <lineage>
        <taxon>Bacteria</taxon>
        <taxon>Pseudomonadati</taxon>
        <taxon>Pseudomonadota</taxon>
        <taxon>Gammaproteobacteria</taxon>
        <taxon>Pseudomonadales</taxon>
        <taxon>Pseudomonadaceae</taxon>
        <taxon>Pseudomonas</taxon>
    </lineage>
</organism>
<name>A0ABT5PGL6_9PSED</name>
<dbReference type="Proteomes" id="UP001148184">
    <property type="component" value="Unassembled WGS sequence"/>
</dbReference>
<keyword evidence="3" id="KW-0436">Ligase</keyword>
<dbReference type="Pfam" id="PF00501">
    <property type="entry name" value="AMP-binding"/>
    <property type="match status" value="1"/>
</dbReference>
<sequence length="521" mass="56438">MPELTLADVARATANTHADHTALVFGDRKTSAAELDSRADQVANGLAAFGVTDQERVAILDHSSDQFYEIWLGAARANLVLTPLNARLSAPEVVQVLADCRPRVLFIGPQFEVLFEQIRPQLDFVEHVIVMGDVYAAWRDQQSDTPGSATMTADDDCLQIYTSGTTGLPKGVQLTSNSIFQAPLTSLATGEISPCREIGAEDVILLCLPHAHVAGSIVGAFGLLRGARLIIASDFVPSDIAAQIERENVTLTIMVPVMVRGLIAALEQDCRTCSSLKTILYGAAPMATSLLKLAMERLPHSRFGQLYGLTETSGPITYLTADDHQEIAAGNSDLALSCGRATAGVEIRIIDVYGQSLPAGDVGEIICRSAQVMRGYWNRGEDTLAAIREGWFHTGDMGYLDDNGYLYIYDRKRDMIITGGENVYPAEVENVLYSHPAIFDVAVIGVPDEQWGEAVKAVAVLKPGTTLSANELIEHARGKVAGFKIPKTVDFVDDLPRNATGKILRRLIREPYWKSQGRGVA</sequence>
<evidence type="ECO:0000259" key="2">
    <source>
        <dbReference type="Pfam" id="PF13193"/>
    </source>
</evidence>
<proteinExistence type="predicted"/>
<dbReference type="Pfam" id="PF13193">
    <property type="entry name" value="AMP-binding_C"/>
    <property type="match status" value="1"/>
</dbReference>
<dbReference type="InterPro" id="IPR025110">
    <property type="entry name" value="AMP-bd_C"/>
</dbReference>
<dbReference type="EMBL" id="JAMDGZ010000075">
    <property type="protein sequence ID" value="MDD1017104.1"/>
    <property type="molecule type" value="Genomic_DNA"/>
</dbReference>
<dbReference type="EC" id="6.2.1.3" evidence="3"/>
<evidence type="ECO:0000313" key="3">
    <source>
        <dbReference type="EMBL" id="MDD1017104.1"/>
    </source>
</evidence>
<feature type="domain" description="AMP-dependent synthetase/ligase" evidence="1">
    <location>
        <begin position="12"/>
        <end position="377"/>
    </location>
</feature>
<evidence type="ECO:0000259" key="1">
    <source>
        <dbReference type="Pfam" id="PF00501"/>
    </source>
</evidence>
<dbReference type="RefSeq" id="WP_273895720.1">
    <property type="nucleotide sequence ID" value="NZ_JAMDGP010000030.1"/>
</dbReference>
<dbReference type="InterPro" id="IPR050237">
    <property type="entry name" value="ATP-dep_AMP-bd_enzyme"/>
</dbReference>
<dbReference type="InterPro" id="IPR042099">
    <property type="entry name" value="ANL_N_sf"/>
</dbReference>
<dbReference type="Gene3D" id="3.30.300.30">
    <property type="match status" value="1"/>
</dbReference>
<reference evidence="3 4" key="1">
    <citation type="submission" date="2022-05" db="EMBL/GenBank/DDBJ databases">
        <title>Novel Pseudomonas spp. Isolated from a Rainbow Trout Aquaculture Facility.</title>
        <authorList>
            <person name="Testerman T."/>
            <person name="Graf J."/>
        </authorList>
    </citation>
    <scope>NUCLEOTIDE SEQUENCE [LARGE SCALE GENOMIC DNA]</scope>
    <source>
        <strain evidence="3 4">ID1025</strain>
    </source>
</reference>
<protein>
    <submittedName>
        <fullName evidence="3">Long-chain-fatty-acid--CoA ligase</fullName>
        <ecNumber evidence="3">6.2.1.3</ecNumber>
    </submittedName>
</protein>
<dbReference type="NCBIfam" id="NF004837">
    <property type="entry name" value="PRK06187.1"/>
    <property type="match status" value="1"/>
</dbReference>